<dbReference type="InterPro" id="IPR009057">
    <property type="entry name" value="Homeodomain-like_sf"/>
</dbReference>
<evidence type="ECO:0000256" key="4">
    <source>
        <dbReference type="PROSITE-ProRule" id="PRU00335"/>
    </source>
</evidence>
<gene>
    <name evidence="6" type="ORF">C8E97_4321</name>
</gene>
<keyword evidence="1" id="KW-0805">Transcription regulation</keyword>
<dbReference type="PRINTS" id="PR00455">
    <property type="entry name" value="HTHTETR"/>
</dbReference>
<dbReference type="PROSITE" id="PS01081">
    <property type="entry name" value="HTH_TETR_1"/>
    <property type="match status" value="1"/>
</dbReference>
<feature type="DNA-binding region" description="H-T-H motif" evidence="4">
    <location>
        <begin position="29"/>
        <end position="48"/>
    </location>
</feature>
<reference evidence="6 7" key="1">
    <citation type="submission" date="2018-10" db="EMBL/GenBank/DDBJ databases">
        <title>Sequencing the genomes of 1000 actinobacteria strains.</title>
        <authorList>
            <person name="Klenk H.-P."/>
        </authorList>
    </citation>
    <scope>NUCLEOTIDE SEQUENCE [LARGE SCALE GENOMIC DNA]</scope>
    <source>
        <strain evidence="6 7">DSM 43800</strain>
    </source>
</reference>
<evidence type="ECO:0000256" key="1">
    <source>
        <dbReference type="ARBA" id="ARBA00023015"/>
    </source>
</evidence>
<protein>
    <submittedName>
        <fullName evidence="6">TetR family transcriptional regulator</fullName>
    </submittedName>
</protein>
<feature type="domain" description="HTH tetR-type" evidence="5">
    <location>
        <begin position="6"/>
        <end position="66"/>
    </location>
</feature>
<evidence type="ECO:0000256" key="2">
    <source>
        <dbReference type="ARBA" id="ARBA00023125"/>
    </source>
</evidence>
<accession>A0A495W2E3</accession>
<organism evidence="6 7">
    <name type="scientific">Saccharothrix australiensis</name>
    <dbReference type="NCBI Taxonomy" id="2072"/>
    <lineage>
        <taxon>Bacteria</taxon>
        <taxon>Bacillati</taxon>
        <taxon>Actinomycetota</taxon>
        <taxon>Actinomycetes</taxon>
        <taxon>Pseudonocardiales</taxon>
        <taxon>Pseudonocardiaceae</taxon>
        <taxon>Saccharothrix</taxon>
    </lineage>
</organism>
<dbReference type="PANTHER" id="PTHR30055:SF234">
    <property type="entry name" value="HTH-TYPE TRANSCRIPTIONAL REGULATOR BETI"/>
    <property type="match status" value="1"/>
</dbReference>
<dbReference type="SUPFAM" id="SSF46689">
    <property type="entry name" value="Homeodomain-like"/>
    <property type="match status" value="1"/>
</dbReference>
<dbReference type="Pfam" id="PF00440">
    <property type="entry name" value="TetR_N"/>
    <property type="match status" value="1"/>
</dbReference>
<dbReference type="Proteomes" id="UP000282084">
    <property type="component" value="Unassembled WGS sequence"/>
</dbReference>
<name>A0A495W2E3_9PSEU</name>
<dbReference type="OrthoDB" id="3186364at2"/>
<dbReference type="InterPro" id="IPR001647">
    <property type="entry name" value="HTH_TetR"/>
</dbReference>
<comment type="caution">
    <text evidence="6">The sequence shown here is derived from an EMBL/GenBank/DDBJ whole genome shotgun (WGS) entry which is preliminary data.</text>
</comment>
<keyword evidence="7" id="KW-1185">Reference proteome</keyword>
<evidence type="ECO:0000313" key="7">
    <source>
        <dbReference type="Proteomes" id="UP000282084"/>
    </source>
</evidence>
<keyword evidence="2 4" id="KW-0238">DNA-binding</keyword>
<keyword evidence="3" id="KW-0804">Transcription</keyword>
<dbReference type="GO" id="GO:0003700">
    <property type="term" value="F:DNA-binding transcription factor activity"/>
    <property type="evidence" value="ECO:0007669"/>
    <property type="project" value="TreeGrafter"/>
</dbReference>
<proteinExistence type="predicted"/>
<dbReference type="PROSITE" id="PS50977">
    <property type="entry name" value="HTH_TETR_2"/>
    <property type="match status" value="1"/>
</dbReference>
<dbReference type="EMBL" id="RBXO01000001">
    <property type="protein sequence ID" value="RKT55639.1"/>
    <property type="molecule type" value="Genomic_DNA"/>
</dbReference>
<evidence type="ECO:0000313" key="6">
    <source>
        <dbReference type="EMBL" id="RKT55639.1"/>
    </source>
</evidence>
<dbReference type="AlphaFoldDB" id="A0A495W2E3"/>
<dbReference type="InterPro" id="IPR050109">
    <property type="entry name" value="HTH-type_TetR-like_transc_reg"/>
</dbReference>
<dbReference type="RefSeq" id="WP_121007313.1">
    <property type="nucleotide sequence ID" value="NZ_RBXO01000001.1"/>
</dbReference>
<evidence type="ECO:0000256" key="3">
    <source>
        <dbReference type="ARBA" id="ARBA00023163"/>
    </source>
</evidence>
<evidence type="ECO:0000259" key="5">
    <source>
        <dbReference type="PROSITE" id="PS50977"/>
    </source>
</evidence>
<dbReference type="Gene3D" id="1.10.357.10">
    <property type="entry name" value="Tetracycline Repressor, domain 2"/>
    <property type="match status" value="1"/>
</dbReference>
<dbReference type="PANTHER" id="PTHR30055">
    <property type="entry name" value="HTH-TYPE TRANSCRIPTIONAL REGULATOR RUTR"/>
    <property type="match status" value="1"/>
</dbReference>
<dbReference type="InterPro" id="IPR023772">
    <property type="entry name" value="DNA-bd_HTH_TetR-type_CS"/>
</dbReference>
<sequence>MPPRRRDTRERIQDVALTLFSEQGYERASLREIAERLDVTKAALYYHFKTKEDILTSVVEEVAAALDDVVAWAREQPPVTETRRGIVRRIARLIREGRVYHIMRFFNENQTAMRDLSAGEEISDRIRAIWALLNIPGGDLTAQLRSRLAVTTLMLSHVTTLDLDGTDDERAEAALALALDLVTADD</sequence>
<dbReference type="GO" id="GO:0000976">
    <property type="term" value="F:transcription cis-regulatory region binding"/>
    <property type="evidence" value="ECO:0007669"/>
    <property type="project" value="TreeGrafter"/>
</dbReference>